<evidence type="ECO:0000313" key="2">
    <source>
        <dbReference type="EMBL" id="GAI66863.1"/>
    </source>
</evidence>
<comment type="caution">
    <text evidence="2">The sequence shown here is derived from an EMBL/GenBank/DDBJ whole genome shotgun (WGS) entry which is preliminary data.</text>
</comment>
<reference evidence="2" key="1">
    <citation type="journal article" date="2014" name="Front. Microbiol.">
        <title>High frequency of phylogenetically diverse reductive dehalogenase-homologous genes in deep subseafloor sedimentary metagenomes.</title>
        <authorList>
            <person name="Kawai M."/>
            <person name="Futagami T."/>
            <person name="Toyoda A."/>
            <person name="Takaki Y."/>
            <person name="Nishi S."/>
            <person name="Hori S."/>
            <person name="Arai W."/>
            <person name="Tsubouchi T."/>
            <person name="Morono Y."/>
            <person name="Uchiyama I."/>
            <person name="Ito T."/>
            <person name="Fujiyama A."/>
            <person name="Inagaki F."/>
            <person name="Takami H."/>
        </authorList>
    </citation>
    <scope>NUCLEOTIDE SEQUENCE</scope>
    <source>
        <strain evidence="2">Expedition CK06-06</strain>
    </source>
</reference>
<dbReference type="AlphaFoldDB" id="X1QF89"/>
<dbReference type="EMBL" id="BARW01002052">
    <property type="protein sequence ID" value="GAI66863.1"/>
    <property type="molecule type" value="Genomic_DNA"/>
</dbReference>
<name>X1QF89_9ZZZZ</name>
<sequence>MIYTIHAVFALITRPDNIPESAWINPTVSEIQHRLLEHFGITRTRRQTRRLVRELEQHGLIRKEDRAGQPQPRSPQERAARYEIVPPDTLPDRRIHLLTSDKTSAEQERRRRKREEKEAFWRAKGRAYLDTVIREQKEAGE</sequence>
<organism evidence="2">
    <name type="scientific">marine sediment metagenome</name>
    <dbReference type="NCBI Taxonomy" id="412755"/>
    <lineage>
        <taxon>unclassified sequences</taxon>
        <taxon>metagenomes</taxon>
        <taxon>ecological metagenomes</taxon>
    </lineage>
</organism>
<feature type="region of interest" description="Disordered" evidence="1">
    <location>
        <begin position="57"/>
        <end position="119"/>
    </location>
</feature>
<protein>
    <submittedName>
        <fullName evidence="2">Uncharacterized protein</fullName>
    </submittedName>
</protein>
<proteinExistence type="predicted"/>
<evidence type="ECO:0000256" key="1">
    <source>
        <dbReference type="SAM" id="MobiDB-lite"/>
    </source>
</evidence>
<gene>
    <name evidence="2" type="ORF">S12H4_05998</name>
</gene>
<feature type="compositionally biased region" description="Basic and acidic residues" evidence="1">
    <location>
        <begin position="57"/>
        <end position="67"/>
    </location>
</feature>
<feature type="compositionally biased region" description="Basic and acidic residues" evidence="1">
    <location>
        <begin position="103"/>
        <end position="119"/>
    </location>
</feature>
<accession>X1QF89</accession>